<evidence type="ECO:0000256" key="4">
    <source>
        <dbReference type="ARBA" id="ARBA00022803"/>
    </source>
</evidence>
<dbReference type="GO" id="GO:0003677">
    <property type="term" value="F:DNA binding"/>
    <property type="evidence" value="ECO:0007669"/>
    <property type="project" value="InterPro"/>
</dbReference>
<proteinExistence type="inferred from homology"/>
<evidence type="ECO:0000256" key="1">
    <source>
        <dbReference type="ARBA" id="ARBA00004496"/>
    </source>
</evidence>
<protein>
    <submittedName>
        <fullName evidence="9">Tetratricopeptide repeat protein</fullName>
    </submittedName>
</protein>
<dbReference type="InterPro" id="IPR011990">
    <property type="entry name" value="TPR-like_helical_dom_sf"/>
</dbReference>
<gene>
    <name evidence="9" type="ORF">HHU12_13470</name>
</gene>
<dbReference type="InterPro" id="IPR019734">
    <property type="entry name" value="TPR_rpt"/>
</dbReference>
<dbReference type="RefSeq" id="WP_169657264.1">
    <property type="nucleotide sequence ID" value="NZ_JABANE010000032.1"/>
</dbReference>
<dbReference type="Pfam" id="PF13424">
    <property type="entry name" value="TPR_12"/>
    <property type="match status" value="1"/>
</dbReference>
<dbReference type="Proteomes" id="UP000576082">
    <property type="component" value="Unassembled WGS sequence"/>
</dbReference>
<keyword evidence="2" id="KW-0963">Cytoplasm</keyword>
<dbReference type="EMBL" id="JABANE010000032">
    <property type="protein sequence ID" value="NME68977.1"/>
    <property type="molecule type" value="Genomic_DNA"/>
</dbReference>
<evidence type="ECO:0000256" key="5">
    <source>
        <dbReference type="ARBA" id="ARBA00038253"/>
    </source>
</evidence>
<comment type="subcellular location">
    <subcellularLocation>
        <location evidence="1">Cytoplasm</location>
    </subcellularLocation>
</comment>
<organism evidence="9 10">
    <name type="scientific">Flammeovirga aprica JL-4</name>
    <dbReference type="NCBI Taxonomy" id="694437"/>
    <lineage>
        <taxon>Bacteria</taxon>
        <taxon>Pseudomonadati</taxon>
        <taxon>Bacteroidota</taxon>
        <taxon>Cytophagia</taxon>
        <taxon>Cytophagales</taxon>
        <taxon>Flammeovirgaceae</taxon>
        <taxon>Flammeovirga</taxon>
    </lineage>
</organism>
<dbReference type="PANTHER" id="PTHR46630">
    <property type="entry name" value="TETRATRICOPEPTIDE REPEAT PROTEIN 29"/>
    <property type="match status" value="1"/>
</dbReference>
<evidence type="ECO:0000256" key="6">
    <source>
        <dbReference type="PROSITE-ProRule" id="PRU00339"/>
    </source>
</evidence>
<dbReference type="Gene3D" id="1.25.40.10">
    <property type="entry name" value="Tetratricopeptide repeat domain"/>
    <property type="match status" value="2"/>
</dbReference>
<keyword evidence="7" id="KW-0472">Membrane</keyword>
<keyword evidence="10" id="KW-1185">Reference proteome</keyword>
<keyword evidence="4 6" id="KW-0802">TPR repeat</keyword>
<reference evidence="9 10" key="1">
    <citation type="submission" date="2020-04" db="EMBL/GenBank/DDBJ databases">
        <title>Flammeovirga sp. SR4, a novel species isolated from seawater.</title>
        <authorList>
            <person name="Wang X."/>
        </authorList>
    </citation>
    <scope>NUCLEOTIDE SEQUENCE [LARGE SCALE GENOMIC DNA]</scope>
    <source>
        <strain evidence="9 10">ATCC 23126</strain>
    </source>
</reference>
<dbReference type="InterPro" id="IPR051476">
    <property type="entry name" value="Bac_ResReg_Asp_Phosphatase"/>
</dbReference>
<evidence type="ECO:0000256" key="8">
    <source>
        <dbReference type="SAM" id="SignalP"/>
    </source>
</evidence>
<dbReference type="InterPro" id="IPR016032">
    <property type="entry name" value="Sig_transdc_resp-reg_C-effctor"/>
</dbReference>
<dbReference type="Pfam" id="PF13181">
    <property type="entry name" value="TPR_8"/>
    <property type="match status" value="1"/>
</dbReference>
<evidence type="ECO:0000256" key="3">
    <source>
        <dbReference type="ARBA" id="ARBA00022737"/>
    </source>
</evidence>
<evidence type="ECO:0000313" key="10">
    <source>
        <dbReference type="Proteomes" id="UP000576082"/>
    </source>
</evidence>
<dbReference type="GO" id="GO:0006355">
    <property type="term" value="P:regulation of DNA-templated transcription"/>
    <property type="evidence" value="ECO:0007669"/>
    <property type="project" value="InterPro"/>
</dbReference>
<keyword evidence="8" id="KW-0732">Signal</keyword>
<dbReference type="SUPFAM" id="SSF48452">
    <property type="entry name" value="TPR-like"/>
    <property type="match status" value="1"/>
</dbReference>
<keyword evidence="3" id="KW-0677">Repeat</keyword>
<dbReference type="PROSITE" id="PS50005">
    <property type="entry name" value="TPR"/>
    <property type="match status" value="2"/>
</dbReference>
<feature type="repeat" description="TPR" evidence="6">
    <location>
        <begin position="241"/>
        <end position="274"/>
    </location>
</feature>
<dbReference type="SUPFAM" id="SSF46894">
    <property type="entry name" value="C-terminal effector domain of the bipartite response regulators"/>
    <property type="match status" value="1"/>
</dbReference>
<dbReference type="PANTHER" id="PTHR46630:SF1">
    <property type="entry name" value="TETRATRICOPEPTIDE REPEAT PROTEIN 29"/>
    <property type="match status" value="1"/>
</dbReference>
<evidence type="ECO:0000256" key="2">
    <source>
        <dbReference type="ARBA" id="ARBA00022490"/>
    </source>
</evidence>
<feature type="signal peptide" evidence="8">
    <location>
        <begin position="1"/>
        <end position="27"/>
    </location>
</feature>
<feature type="repeat" description="TPR" evidence="6">
    <location>
        <begin position="201"/>
        <end position="234"/>
    </location>
</feature>
<evidence type="ECO:0000256" key="7">
    <source>
        <dbReference type="SAM" id="Phobius"/>
    </source>
</evidence>
<feature type="transmembrane region" description="Helical" evidence="7">
    <location>
        <begin position="349"/>
        <end position="368"/>
    </location>
</feature>
<feature type="chain" id="PRO_5030797582" evidence="8">
    <location>
        <begin position="28"/>
        <end position="546"/>
    </location>
</feature>
<dbReference type="GO" id="GO:0005737">
    <property type="term" value="C:cytoplasm"/>
    <property type="evidence" value="ECO:0007669"/>
    <property type="project" value="UniProtKB-SubCell"/>
</dbReference>
<dbReference type="AlphaFoldDB" id="A0A7X9RUJ7"/>
<sequence>MNLLSNKRSIMACLLLCFIFLSQFTNAQIQDNYSKGKEYFDKSKLTSDLDSSIFWVDKALETIKLENGKGKVLRAEICKHGFNIALQMGLLSKGIRYSFDALRFYEKQENWQEYLSILNQVAIAYLKTEKYNLALDTYNEIESFLALHKNDDNIKYDFILGNIYNNIGIINGLRGNNDQALSFYGKSVTHSKLAEDQKNLSNVYINMGKIYEEEGDALLAEGMFVKALDLRENLKDNYLLAKIYGHLGHFYLRRQKLIESEKYLKKCLELSDDLEARELLMNAYQYLSELAEIKGDVHLAFKYYKLFKSISDEILQNDSSEELLLTAQKYKFEKREAVLQLDNQKSKELILFITLCSLALITLFFILWRLRREKHINDLLKSDHLVLENDHLNLEKKTLEDSLEFKNKELTTNVMYLMKKNELINDVSERLIAIRPSVNKKDQKKIYKIISELQSAKDKDVWEEFEAHFSSVHNEFYEVLNQKFPNLTPNEKKLCAFLRLNLTSKEICTITRKSPNSLHVARSRLRKKMGLDHSDINLHSFLESIS</sequence>
<comment type="caution">
    <text evidence="9">The sequence shown here is derived from an EMBL/GenBank/DDBJ whole genome shotgun (WGS) entry which is preliminary data.</text>
</comment>
<accession>A0A7X9RUJ7</accession>
<keyword evidence="7" id="KW-1133">Transmembrane helix</keyword>
<comment type="similarity">
    <text evidence="5">Belongs to the Rap family.</text>
</comment>
<name>A0A7X9RUJ7_9BACT</name>
<evidence type="ECO:0000313" key="9">
    <source>
        <dbReference type="EMBL" id="NME68977.1"/>
    </source>
</evidence>
<dbReference type="SMART" id="SM00028">
    <property type="entry name" value="TPR"/>
    <property type="match status" value="4"/>
</dbReference>
<keyword evidence="7" id="KW-0812">Transmembrane</keyword>